<evidence type="ECO:0000313" key="3">
    <source>
        <dbReference type="Proteomes" id="UP000239209"/>
    </source>
</evidence>
<gene>
    <name evidence="2" type="ORF">CLV70_14217</name>
</gene>
<proteinExistence type="predicted"/>
<dbReference type="EMBL" id="PVZG01000042">
    <property type="protein sequence ID" value="PRY18887.1"/>
    <property type="molecule type" value="Genomic_DNA"/>
</dbReference>
<name>A0A2T0RCK6_9ACTN</name>
<dbReference type="Pfam" id="PF12770">
    <property type="entry name" value="CHAT"/>
    <property type="match status" value="1"/>
</dbReference>
<dbReference type="RefSeq" id="WP_106131368.1">
    <property type="nucleotide sequence ID" value="NZ_PVZG01000042.1"/>
</dbReference>
<evidence type="ECO:0000313" key="2">
    <source>
        <dbReference type="EMBL" id="PRY18887.1"/>
    </source>
</evidence>
<feature type="domain" description="CHAT" evidence="1">
    <location>
        <begin position="214"/>
        <end position="491"/>
    </location>
</feature>
<keyword evidence="3" id="KW-1185">Reference proteome</keyword>
<protein>
    <submittedName>
        <fullName evidence="2">CHAT domain-containing protein</fullName>
    </submittedName>
</protein>
<organism evidence="2 3">
    <name type="scientific">Pseudosporangium ferrugineum</name>
    <dbReference type="NCBI Taxonomy" id="439699"/>
    <lineage>
        <taxon>Bacteria</taxon>
        <taxon>Bacillati</taxon>
        <taxon>Actinomycetota</taxon>
        <taxon>Actinomycetes</taxon>
        <taxon>Micromonosporales</taxon>
        <taxon>Micromonosporaceae</taxon>
        <taxon>Pseudosporangium</taxon>
    </lineage>
</organism>
<evidence type="ECO:0000259" key="1">
    <source>
        <dbReference type="Pfam" id="PF12770"/>
    </source>
</evidence>
<accession>A0A2T0RCK6</accession>
<sequence length="491" mass="52672">MEQLAATATLDLDRNSQESLLGQFAGIASDAAVCAAESGRTADAAALLETGRAMLLATLLDARTDLTDLTRRYPELAARYIDLRQALEMPEVPHSAAQGGPVSAARRVTLRRAQYDDLRRTIEDIRGRPGFESFLAVPGSDALTGMAGTGPVVLVAAGSLGGWAFIVTGDEVRPVELEGLDAFHAEQWARDFYRVLGGARRSATDPGHATARTLLGRLWDVIAEPVLEHLPPTDPKHGTPRVWWSAAGALGLLPLHAAGHHDQPGRSVLDRVVSSYTPTLRALAHARRASPPVDESSLLVVPVPRMPGRPPLPGARSETAQLERLFGDAVTVLRGERAGRDDVLAALPRHRRVHFACHAAVADPRHPSEGTLELIDRHVRPLTVGDITGLRLTGDLAYLSACTTANAGSALADESIHLASAFQLAGYRHVIGTLWPVPDGLARRVSDHVYRSVRADSADAVPRALHDAVHALRKRYPDRPALWAAYVHSGA</sequence>
<comment type="caution">
    <text evidence="2">The sequence shown here is derived from an EMBL/GenBank/DDBJ whole genome shotgun (WGS) entry which is preliminary data.</text>
</comment>
<dbReference type="AlphaFoldDB" id="A0A2T0RCK6"/>
<dbReference type="InterPro" id="IPR024983">
    <property type="entry name" value="CHAT_dom"/>
</dbReference>
<dbReference type="OrthoDB" id="3206999at2"/>
<dbReference type="Proteomes" id="UP000239209">
    <property type="component" value="Unassembled WGS sequence"/>
</dbReference>
<reference evidence="2 3" key="1">
    <citation type="submission" date="2018-03" db="EMBL/GenBank/DDBJ databases">
        <title>Genomic Encyclopedia of Archaeal and Bacterial Type Strains, Phase II (KMG-II): from individual species to whole genera.</title>
        <authorList>
            <person name="Goeker M."/>
        </authorList>
    </citation>
    <scope>NUCLEOTIDE SEQUENCE [LARGE SCALE GENOMIC DNA]</scope>
    <source>
        <strain evidence="2 3">DSM 45348</strain>
    </source>
</reference>